<keyword evidence="2" id="KW-1185">Reference proteome</keyword>
<name>A0A1E8FGY4_9ALTE</name>
<dbReference type="EMBL" id="MJIC01000010">
    <property type="protein sequence ID" value="OFI35174.1"/>
    <property type="molecule type" value="Genomic_DNA"/>
</dbReference>
<reference evidence="1 2" key="1">
    <citation type="submission" date="2016-09" db="EMBL/GenBank/DDBJ databases">
        <title>Alteromonas lipolytica, a new species isolated from sea water.</title>
        <authorList>
            <person name="Wu Y.-H."/>
            <person name="Cheng H."/>
            <person name="Xu X.-W."/>
        </authorList>
    </citation>
    <scope>NUCLEOTIDE SEQUENCE [LARGE SCALE GENOMIC DNA]</scope>
    <source>
        <strain evidence="1 2">JW12</strain>
    </source>
</reference>
<dbReference type="Gene3D" id="3.40.190.10">
    <property type="entry name" value="Periplasmic binding protein-like II"/>
    <property type="match status" value="2"/>
</dbReference>
<evidence type="ECO:0000313" key="2">
    <source>
        <dbReference type="Proteomes" id="UP000176037"/>
    </source>
</evidence>
<proteinExistence type="predicted"/>
<protein>
    <submittedName>
        <fullName evidence="1">Uncharacterized protein</fullName>
    </submittedName>
</protein>
<dbReference type="AlphaFoldDB" id="A0A1E8FGY4"/>
<sequence>MPAQVFEDNSVHLYFVSALKLALAKTESTSGQTKIIPDPFNATQDRLLRQVKEGTTDVTWAVTSVEREREHLAVYFPLARGLLGYRLMLIHPNRQAEFNDITTAQLKKLVAVQGIGWPDTDVLRFNGYRVEEEPFSMLFKLIHNNMADFFPRSAIEIQNEVDNRPQFNLLIEKSTAFYYPSPMYFFVNKQNVRLAERIHRGLDIALKDGSLMALYQGASFASSAEQLLNAHRVIELKNPVLSKRSIYMLTEYKDFLISH</sequence>
<dbReference type="Proteomes" id="UP000176037">
    <property type="component" value="Unassembled WGS sequence"/>
</dbReference>
<accession>A0A1E8FGY4</accession>
<dbReference type="SUPFAM" id="SSF53850">
    <property type="entry name" value="Periplasmic binding protein-like II"/>
    <property type="match status" value="1"/>
</dbReference>
<dbReference type="STRING" id="1856405.BFC17_16665"/>
<comment type="caution">
    <text evidence="1">The sequence shown here is derived from an EMBL/GenBank/DDBJ whole genome shotgun (WGS) entry which is preliminary data.</text>
</comment>
<organism evidence="1 2">
    <name type="scientific">Alteromonas lipolytica</name>
    <dbReference type="NCBI Taxonomy" id="1856405"/>
    <lineage>
        <taxon>Bacteria</taxon>
        <taxon>Pseudomonadati</taxon>
        <taxon>Pseudomonadota</taxon>
        <taxon>Gammaproteobacteria</taxon>
        <taxon>Alteromonadales</taxon>
        <taxon>Alteromonadaceae</taxon>
        <taxon>Alteromonas/Salinimonas group</taxon>
        <taxon>Alteromonas</taxon>
    </lineage>
</organism>
<gene>
    <name evidence="1" type="ORF">BFC17_16665</name>
</gene>
<evidence type="ECO:0000313" key="1">
    <source>
        <dbReference type="EMBL" id="OFI35174.1"/>
    </source>
</evidence>